<accession>A0AAV5MNG3</accession>
<dbReference type="InterPro" id="IPR013946">
    <property type="entry name" value="NCA2-like"/>
</dbReference>
<organism evidence="6 7">
    <name type="scientific">Rubroshorea leprosula</name>
    <dbReference type="NCBI Taxonomy" id="152421"/>
    <lineage>
        <taxon>Eukaryota</taxon>
        <taxon>Viridiplantae</taxon>
        <taxon>Streptophyta</taxon>
        <taxon>Embryophyta</taxon>
        <taxon>Tracheophyta</taxon>
        <taxon>Spermatophyta</taxon>
        <taxon>Magnoliopsida</taxon>
        <taxon>eudicotyledons</taxon>
        <taxon>Gunneridae</taxon>
        <taxon>Pentapetalae</taxon>
        <taxon>rosids</taxon>
        <taxon>malvids</taxon>
        <taxon>Malvales</taxon>
        <taxon>Dipterocarpaceae</taxon>
        <taxon>Rubroshorea</taxon>
    </lineage>
</organism>
<evidence type="ECO:0000256" key="1">
    <source>
        <dbReference type="ARBA" id="ARBA00004225"/>
    </source>
</evidence>
<evidence type="ECO:0000256" key="4">
    <source>
        <dbReference type="ARBA" id="ARBA00023128"/>
    </source>
</evidence>
<evidence type="ECO:0000256" key="5">
    <source>
        <dbReference type="ARBA" id="ARBA00023136"/>
    </source>
</evidence>
<evidence type="ECO:0000313" key="7">
    <source>
        <dbReference type="Proteomes" id="UP001054252"/>
    </source>
</evidence>
<dbReference type="GO" id="GO:0005741">
    <property type="term" value="C:mitochondrial outer membrane"/>
    <property type="evidence" value="ECO:0007669"/>
    <property type="project" value="TreeGrafter"/>
</dbReference>
<keyword evidence="5" id="KW-0472">Membrane</keyword>
<dbReference type="Pfam" id="PF08637">
    <property type="entry name" value="NCA2"/>
    <property type="match status" value="1"/>
</dbReference>
<protein>
    <submittedName>
        <fullName evidence="6">Uncharacterized protein</fullName>
    </submittedName>
</protein>
<keyword evidence="7" id="KW-1185">Reference proteome</keyword>
<sequence>MWLTVVISFESFQVSEYGVLGLSVEECVKKLHKGVMEMEEVQLTSNSLHRMLLAFSEQTKGQKFPANAFDQETLKMVMDRCEGKELTHPIQNLLGGELVHAMLIQVQKLNILA</sequence>
<dbReference type="PANTHER" id="PTHR28234">
    <property type="entry name" value="NUCLEAR CONTROL OF ATPASE PROTEIN 2"/>
    <property type="match status" value="1"/>
</dbReference>
<keyword evidence="3" id="KW-1133">Transmembrane helix</keyword>
<keyword evidence="2" id="KW-0812">Transmembrane</keyword>
<dbReference type="PANTHER" id="PTHR28234:SF1">
    <property type="entry name" value="NUCLEAR CONTROL OF ATPASE PROTEIN 2"/>
    <property type="match status" value="1"/>
</dbReference>
<name>A0AAV5MNG3_9ROSI</name>
<reference evidence="6 7" key="1">
    <citation type="journal article" date="2021" name="Commun. Biol.">
        <title>The genome of Shorea leprosula (Dipterocarpaceae) highlights the ecological relevance of drought in aseasonal tropical rainforests.</title>
        <authorList>
            <person name="Ng K.K.S."/>
            <person name="Kobayashi M.J."/>
            <person name="Fawcett J.A."/>
            <person name="Hatakeyama M."/>
            <person name="Paape T."/>
            <person name="Ng C.H."/>
            <person name="Ang C.C."/>
            <person name="Tnah L.H."/>
            <person name="Lee C.T."/>
            <person name="Nishiyama T."/>
            <person name="Sese J."/>
            <person name="O'Brien M.J."/>
            <person name="Copetti D."/>
            <person name="Mohd Noor M.I."/>
            <person name="Ong R.C."/>
            <person name="Putra M."/>
            <person name="Sireger I.Z."/>
            <person name="Indrioko S."/>
            <person name="Kosugi Y."/>
            <person name="Izuno A."/>
            <person name="Isagi Y."/>
            <person name="Lee S.L."/>
            <person name="Shimizu K.K."/>
        </authorList>
    </citation>
    <scope>NUCLEOTIDE SEQUENCE [LARGE SCALE GENOMIC DNA]</scope>
    <source>
        <strain evidence="6">214</strain>
    </source>
</reference>
<keyword evidence="4" id="KW-0496">Mitochondrion</keyword>
<comment type="caution">
    <text evidence="6">The sequence shown here is derived from an EMBL/GenBank/DDBJ whole genome shotgun (WGS) entry which is preliminary data.</text>
</comment>
<comment type="subcellular location">
    <subcellularLocation>
        <location evidence="1">Mitochondrion membrane</location>
        <topology evidence="1">Multi-pass membrane protein</topology>
    </subcellularLocation>
</comment>
<gene>
    <name evidence="6" type="ORF">SLEP1_g57723</name>
</gene>
<dbReference type="AlphaFoldDB" id="A0AAV5MNG3"/>
<dbReference type="Proteomes" id="UP001054252">
    <property type="component" value="Unassembled WGS sequence"/>
</dbReference>
<dbReference type="EMBL" id="BPVZ01000427">
    <property type="protein sequence ID" value="GKV51047.1"/>
    <property type="molecule type" value="Genomic_DNA"/>
</dbReference>
<evidence type="ECO:0000313" key="6">
    <source>
        <dbReference type="EMBL" id="GKV51047.1"/>
    </source>
</evidence>
<evidence type="ECO:0000256" key="3">
    <source>
        <dbReference type="ARBA" id="ARBA00022989"/>
    </source>
</evidence>
<evidence type="ECO:0000256" key="2">
    <source>
        <dbReference type="ARBA" id="ARBA00022692"/>
    </source>
</evidence>
<proteinExistence type="predicted"/>